<feature type="transmembrane region" description="Helical" evidence="8">
    <location>
        <begin position="320"/>
        <end position="343"/>
    </location>
</feature>
<keyword evidence="6" id="KW-0675">Receptor</keyword>
<evidence type="ECO:0000256" key="5">
    <source>
        <dbReference type="ARBA" id="ARBA00023136"/>
    </source>
</evidence>
<dbReference type="PANTHER" id="PTHR23037:SF46">
    <property type="entry name" value="INTERLEUKIN 5 RECEPTOR SUBUNIT ALPHA"/>
    <property type="match status" value="1"/>
</dbReference>
<evidence type="ECO:0000256" key="4">
    <source>
        <dbReference type="ARBA" id="ARBA00022989"/>
    </source>
</evidence>
<dbReference type="GO" id="GO:0016020">
    <property type="term" value="C:membrane"/>
    <property type="evidence" value="ECO:0007669"/>
    <property type="project" value="UniProtKB-SubCell"/>
</dbReference>
<evidence type="ECO:0000313" key="10">
    <source>
        <dbReference type="Proteomes" id="UP001591681"/>
    </source>
</evidence>
<sequence length="404" mass="45626">MMSFPVVPLSSKWHRVGRESTMGICLPWKALSLCLISLCFIISISMATDEDSDCMKSYEPLQNFSEQCENPDIGALVVSVFLRNADGLMQHNASVYIDNPTHAADKSHECIGHPPLNISCAVDMQNHLNFSWDGQSLPGHAHYSISYLGCDGEEAVLESREERVSTPHYHTLIGNQAMTDNVPVNLDDIILRINVSYPDLWYIQTQKWDIRHITKLDPPQIVNATVHGDDLFVQWDLPKTNTGMEQLHCFKYELNVSDEIKAFDSTLHFTEQNIDLTRKYSIQMRVTTTNYCGKSLFWSDWTSVLAVGPIRSPLTDLSNVHIGVIVAIALGLPMILLAVLLLCKFQRVLEKLFPPVPGPSIKIKGLLERDDVTQIVPQKYVEEVPELQFKETLGSEEGEEEENW</sequence>
<keyword evidence="5 8" id="KW-0472">Membrane</keyword>
<dbReference type="EMBL" id="JBHFQA010000014">
    <property type="protein sequence ID" value="KAL2088099.1"/>
    <property type="molecule type" value="Genomic_DNA"/>
</dbReference>
<dbReference type="AlphaFoldDB" id="A0ABD1JLS2"/>
<proteinExistence type="predicted"/>
<evidence type="ECO:0000256" key="3">
    <source>
        <dbReference type="ARBA" id="ARBA00022729"/>
    </source>
</evidence>
<dbReference type="Gene3D" id="2.60.40.10">
    <property type="entry name" value="Immunoglobulins"/>
    <property type="match status" value="1"/>
</dbReference>
<keyword evidence="10" id="KW-1185">Reference proteome</keyword>
<dbReference type="InterPro" id="IPR013783">
    <property type="entry name" value="Ig-like_fold"/>
</dbReference>
<name>A0ABD1JLS2_9TELE</name>
<accession>A0ABD1JLS2</accession>
<protein>
    <submittedName>
        <fullName evidence="9">Uncharacterized protein</fullName>
    </submittedName>
</protein>
<gene>
    <name evidence="9" type="ORF">ACEWY4_016927</name>
</gene>
<reference evidence="9 10" key="1">
    <citation type="submission" date="2024-09" db="EMBL/GenBank/DDBJ databases">
        <title>A chromosome-level genome assembly of Gray's grenadier anchovy, Coilia grayii.</title>
        <authorList>
            <person name="Fu Z."/>
        </authorList>
    </citation>
    <scope>NUCLEOTIDE SEQUENCE [LARGE SCALE GENOMIC DNA]</scope>
    <source>
        <strain evidence="9">G4</strain>
        <tissue evidence="9">Muscle</tissue>
    </source>
</reference>
<dbReference type="SUPFAM" id="SSF49265">
    <property type="entry name" value="Fibronectin type III"/>
    <property type="match status" value="1"/>
</dbReference>
<keyword evidence="7" id="KW-0325">Glycoprotein</keyword>
<evidence type="ECO:0000256" key="1">
    <source>
        <dbReference type="ARBA" id="ARBA00004479"/>
    </source>
</evidence>
<dbReference type="InterPro" id="IPR036116">
    <property type="entry name" value="FN3_sf"/>
</dbReference>
<dbReference type="Proteomes" id="UP001591681">
    <property type="component" value="Unassembled WGS sequence"/>
</dbReference>
<comment type="caution">
    <text evidence="9">The sequence shown here is derived from an EMBL/GenBank/DDBJ whole genome shotgun (WGS) entry which is preliminary data.</text>
</comment>
<evidence type="ECO:0000256" key="2">
    <source>
        <dbReference type="ARBA" id="ARBA00022692"/>
    </source>
</evidence>
<evidence type="ECO:0000256" key="7">
    <source>
        <dbReference type="ARBA" id="ARBA00023180"/>
    </source>
</evidence>
<evidence type="ECO:0000256" key="6">
    <source>
        <dbReference type="ARBA" id="ARBA00023170"/>
    </source>
</evidence>
<keyword evidence="2 8" id="KW-0812">Transmembrane</keyword>
<evidence type="ECO:0000256" key="8">
    <source>
        <dbReference type="SAM" id="Phobius"/>
    </source>
</evidence>
<comment type="subcellular location">
    <subcellularLocation>
        <location evidence="1">Membrane</location>
        <topology evidence="1">Single-pass type I membrane protein</topology>
    </subcellularLocation>
</comment>
<organism evidence="9 10">
    <name type="scientific">Coilia grayii</name>
    <name type="common">Gray's grenadier anchovy</name>
    <dbReference type="NCBI Taxonomy" id="363190"/>
    <lineage>
        <taxon>Eukaryota</taxon>
        <taxon>Metazoa</taxon>
        <taxon>Chordata</taxon>
        <taxon>Craniata</taxon>
        <taxon>Vertebrata</taxon>
        <taxon>Euteleostomi</taxon>
        <taxon>Actinopterygii</taxon>
        <taxon>Neopterygii</taxon>
        <taxon>Teleostei</taxon>
        <taxon>Clupei</taxon>
        <taxon>Clupeiformes</taxon>
        <taxon>Clupeoidei</taxon>
        <taxon>Engraulidae</taxon>
        <taxon>Coilinae</taxon>
        <taxon>Coilia</taxon>
    </lineage>
</organism>
<dbReference type="PANTHER" id="PTHR23037">
    <property type="entry name" value="CYTOKINE RECEPTOR"/>
    <property type="match status" value="1"/>
</dbReference>
<keyword evidence="3" id="KW-0732">Signal</keyword>
<keyword evidence="4 8" id="KW-1133">Transmembrane helix</keyword>
<evidence type="ECO:0000313" key="9">
    <source>
        <dbReference type="EMBL" id="KAL2088099.1"/>
    </source>
</evidence>